<name>A0A9W4XFN6_9ASCO</name>
<evidence type="ECO:0000313" key="4">
    <source>
        <dbReference type="EMBL" id="CAI5756921.1"/>
    </source>
</evidence>
<dbReference type="OrthoDB" id="417450at2759"/>
<dbReference type="Gene3D" id="1.20.58.120">
    <property type="entry name" value="BAG domain"/>
    <property type="match status" value="1"/>
</dbReference>
<dbReference type="InterPro" id="IPR003103">
    <property type="entry name" value="BAG_domain"/>
</dbReference>
<gene>
    <name evidence="4" type="ORF">CANVERA_P1438</name>
</gene>
<organism evidence="4 5">
    <name type="scientific">Candida verbasci</name>
    <dbReference type="NCBI Taxonomy" id="1227364"/>
    <lineage>
        <taxon>Eukaryota</taxon>
        <taxon>Fungi</taxon>
        <taxon>Dikarya</taxon>
        <taxon>Ascomycota</taxon>
        <taxon>Saccharomycotina</taxon>
        <taxon>Pichiomycetes</taxon>
        <taxon>Debaryomycetaceae</taxon>
        <taxon>Candida/Lodderomyces clade</taxon>
        <taxon>Candida</taxon>
    </lineage>
</organism>
<evidence type="ECO:0000313" key="5">
    <source>
        <dbReference type="Proteomes" id="UP001152885"/>
    </source>
</evidence>
<feature type="region of interest" description="Disordered" evidence="1">
    <location>
        <begin position="66"/>
        <end position="93"/>
    </location>
</feature>
<dbReference type="InterPro" id="IPR036533">
    <property type="entry name" value="BAG_dom_sf"/>
</dbReference>
<feature type="domain" description="BAG" evidence="3">
    <location>
        <begin position="96"/>
        <end position="181"/>
    </location>
</feature>
<comment type="caution">
    <text evidence="4">The sequence shown here is derived from an EMBL/GenBank/DDBJ whole genome shotgun (WGS) entry which is preliminary data.</text>
</comment>
<reference evidence="4" key="1">
    <citation type="submission" date="2022-12" db="EMBL/GenBank/DDBJ databases">
        <authorList>
            <person name="Brejova B."/>
        </authorList>
    </citation>
    <scope>NUCLEOTIDE SEQUENCE</scope>
</reference>
<dbReference type="PROSITE" id="PS51035">
    <property type="entry name" value="BAG"/>
    <property type="match status" value="1"/>
</dbReference>
<feature type="transmembrane region" description="Helical" evidence="2">
    <location>
        <begin position="43"/>
        <end position="62"/>
    </location>
</feature>
<proteinExistence type="predicted"/>
<protein>
    <recommendedName>
        <fullName evidence="3">BAG domain-containing protein</fullName>
    </recommendedName>
</protein>
<feature type="compositionally biased region" description="Basic residues" evidence="1">
    <location>
        <begin position="82"/>
        <end position="92"/>
    </location>
</feature>
<dbReference type="AlphaFoldDB" id="A0A9W4XFN6"/>
<dbReference type="Proteomes" id="UP001152885">
    <property type="component" value="Unassembled WGS sequence"/>
</dbReference>
<keyword evidence="2" id="KW-0472">Membrane</keyword>
<keyword evidence="2" id="KW-1133">Transmembrane helix</keyword>
<dbReference type="GO" id="GO:0051087">
    <property type="term" value="F:protein-folding chaperone binding"/>
    <property type="evidence" value="ECO:0007669"/>
    <property type="project" value="InterPro"/>
</dbReference>
<dbReference type="SUPFAM" id="SSF63491">
    <property type="entry name" value="BAG domain"/>
    <property type="match status" value="1"/>
</dbReference>
<sequence>MNFDQFKIPSTIEEAKYLIFNHIKTFKKENIIHDFKNFKISPITITISLITLFTILIFGKILTPTSTSTSPSTYNETEKTGKKTGGKKKLSKAQRANKEIQQILDFVESEYVPEIDSYIENYKSLSKEDVEYKFSYFEEMLLKELMKLDEIDVTSNEILRENRRKVIKFVQDHQKRLDKFKKDIS</sequence>
<dbReference type="Pfam" id="PF02179">
    <property type="entry name" value="BAG"/>
    <property type="match status" value="1"/>
</dbReference>
<evidence type="ECO:0000259" key="3">
    <source>
        <dbReference type="PROSITE" id="PS51035"/>
    </source>
</evidence>
<accession>A0A9W4XFN6</accession>
<dbReference type="EMBL" id="CANTUO010000001">
    <property type="protein sequence ID" value="CAI5756921.1"/>
    <property type="molecule type" value="Genomic_DNA"/>
</dbReference>
<dbReference type="SMART" id="SM00264">
    <property type="entry name" value="BAG"/>
    <property type="match status" value="1"/>
</dbReference>
<evidence type="ECO:0000256" key="2">
    <source>
        <dbReference type="SAM" id="Phobius"/>
    </source>
</evidence>
<keyword evidence="5" id="KW-1185">Reference proteome</keyword>
<evidence type="ECO:0000256" key="1">
    <source>
        <dbReference type="SAM" id="MobiDB-lite"/>
    </source>
</evidence>
<keyword evidence="2" id="KW-0812">Transmembrane</keyword>